<protein>
    <recommendedName>
        <fullName evidence="3">DUF29 domain-containing protein</fullName>
    </recommendedName>
</protein>
<name>A0A0A1VRS4_MICAE</name>
<evidence type="ECO:0000313" key="2">
    <source>
        <dbReference type="Proteomes" id="UP000030321"/>
    </source>
</evidence>
<proteinExistence type="predicted"/>
<dbReference type="Pfam" id="PF01724">
    <property type="entry name" value="DUF29"/>
    <property type="match status" value="1"/>
</dbReference>
<accession>A0A0A1VRS4</accession>
<evidence type="ECO:0000313" key="1">
    <source>
        <dbReference type="EMBL" id="GAL92163.1"/>
    </source>
</evidence>
<comment type="caution">
    <text evidence="1">The sequence shown here is derived from an EMBL/GenBank/DDBJ whole genome shotgun (WGS) entry which is preliminary data.</text>
</comment>
<organism evidence="1 2">
    <name type="scientific">Microcystis aeruginosa NIES-44</name>
    <dbReference type="NCBI Taxonomy" id="449439"/>
    <lineage>
        <taxon>Bacteria</taxon>
        <taxon>Bacillati</taxon>
        <taxon>Cyanobacteriota</taxon>
        <taxon>Cyanophyceae</taxon>
        <taxon>Oscillatoriophycideae</taxon>
        <taxon>Chroococcales</taxon>
        <taxon>Microcystaceae</taxon>
        <taxon>Microcystis</taxon>
    </lineage>
</organism>
<dbReference type="PANTHER" id="PTHR34235">
    <property type="entry name" value="SLR1203 PROTEIN-RELATED"/>
    <property type="match status" value="1"/>
</dbReference>
<dbReference type="RefSeq" id="WP_045357852.1">
    <property type="nucleotide sequence ID" value="NZ_BBPA01000019.1"/>
</dbReference>
<evidence type="ECO:0008006" key="3">
    <source>
        <dbReference type="Google" id="ProtNLM"/>
    </source>
</evidence>
<sequence length="143" mass="16750">MTASYEQDFGLWAEQMADLLASGRFAELDIENLVEEVRDLSKRERDRLLASLRLILHHLLKWDYQPQRRSRSWLGTIQRERANIRLYLDDSPSLKGYLTDESLFKLYAVACCDAFRETGLEFPPVCPYGIEDILNRSLHLSER</sequence>
<dbReference type="AlphaFoldDB" id="A0A0A1VRS4"/>
<dbReference type="Proteomes" id="UP000030321">
    <property type="component" value="Unassembled WGS sequence"/>
</dbReference>
<gene>
    <name evidence="1" type="ORF">N44_00451</name>
</gene>
<dbReference type="EMBL" id="BBPA01000019">
    <property type="protein sequence ID" value="GAL92163.1"/>
    <property type="molecule type" value="Genomic_DNA"/>
</dbReference>
<dbReference type="PANTHER" id="PTHR34235:SF1">
    <property type="entry name" value="SLR0416 PROTEIN"/>
    <property type="match status" value="1"/>
</dbReference>
<reference evidence="2" key="1">
    <citation type="journal article" date="2015" name="Genome">
        <title>Whole Genome Sequence of the Non-Microcystin-Producing Microcystis aeruginosa Strain NIES-44.</title>
        <authorList>
            <person name="Okano K."/>
            <person name="Miyata N."/>
            <person name="Ozaki Y."/>
        </authorList>
    </citation>
    <scope>NUCLEOTIDE SEQUENCE [LARGE SCALE GENOMIC DNA]</scope>
    <source>
        <strain evidence="2">NIES-44</strain>
    </source>
</reference>
<dbReference type="InterPro" id="IPR002636">
    <property type="entry name" value="DUF29"/>
</dbReference>
<dbReference type="Gene3D" id="1.20.1220.20">
    <property type="entry name" value="Uncharcterised protein PF01724"/>
    <property type="match status" value="1"/>
</dbReference>